<evidence type="ECO:0000256" key="5">
    <source>
        <dbReference type="ARBA" id="ARBA00022723"/>
    </source>
</evidence>
<dbReference type="RefSeq" id="WP_249285718.1">
    <property type="nucleotide sequence ID" value="NZ_JACRSO010000005.1"/>
</dbReference>
<dbReference type="InterPro" id="IPR036615">
    <property type="entry name" value="Mur_ligase_C_dom_sf"/>
</dbReference>
<sequence>MDYAQAISYIDGCQRFVGNKDGLKNILGLTDDLGQPQRKYPVIHVAGTNGKGSVCCYVDTVLRRAGYKTGLYTSPYLQRFNERIRIRGENATDEQIARWATQVKAAVDARLQRGFIHPAMFEVITAMGFLGFAQERIDAAVVEVGLGGRLDATNVVQPAITAIAAIGLDHTRVLGDTLEQIAFEKAGIIKPGVPVVLYPQGEGVRAVVRKAAREKGAPLIDLADWQIDIRQESLAGVRFDLRGPGGEALCDLHIRMLGRYQAYNAAVAAAVLLTLQKMGWQLTEGDIREGLAQASWPGRFEVLGQDPLTLIDGAHNPQGAQALREGLRAYLPKGMPVVLCCGALNGKDAAGVMAELSAFAAEAVLTDPPGTDRAKPAQELVPYFAGRPVTVERDARAAVAYAVRRAQALQGAAVVAGSLYLAGAARTWLRGDAKEK</sequence>
<dbReference type="AlphaFoldDB" id="A0A926HN88"/>
<dbReference type="PANTHER" id="PTHR11136">
    <property type="entry name" value="FOLYLPOLYGLUTAMATE SYNTHASE-RELATED"/>
    <property type="match status" value="1"/>
</dbReference>
<gene>
    <name evidence="14" type="ORF">H8699_10910</name>
</gene>
<keyword evidence="7 11" id="KW-0067">ATP-binding</keyword>
<evidence type="ECO:0000256" key="10">
    <source>
        <dbReference type="ARBA" id="ARBA00047493"/>
    </source>
</evidence>
<dbReference type="Gene3D" id="3.90.190.20">
    <property type="entry name" value="Mur ligase, C-terminal domain"/>
    <property type="match status" value="1"/>
</dbReference>
<dbReference type="Pfam" id="PF08245">
    <property type="entry name" value="Mur_ligase_M"/>
    <property type="match status" value="1"/>
</dbReference>
<comment type="cofactor">
    <cofactor evidence="1">
        <name>Mg(2+)</name>
        <dbReference type="ChEBI" id="CHEBI:18420"/>
    </cofactor>
</comment>
<evidence type="ECO:0000256" key="7">
    <source>
        <dbReference type="ARBA" id="ARBA00022840"/>
    </source>
</evidence>
<evidence type="ECO:0000313" key="14">
    <source>
        <dbReference type="EMBL" id="MBC8529938.1"/>
    </source>
</evidence>
<dbReference type="InterPro" id="IPR018109">
    <property type="entry name" value="Folylpolyglutamate_synth_CS"/>
</dbReference>
<keyword evidence="15" id="KW-1185">Reference proteome</keyword>
<dbReference type="InterPro" id="IPR036565">
    <property type="entry name" value="Mur-like_cat_sf"/>
</dbReference>
<dbReference type="EC" id="6.3.2.17" evidence="3"/>
<name>A0A926HN88_9FIRM</name>
<organism evidence="14 15">
    <name type="scientific">Luoshenia tenuis</name>
    <dbReference type="NCBI Taxonomy" id="2763654"/>
    <lineage>
        <taxon>Bacteria</taxon>
        <taxon>Bacillati</taxon>
        <taxon>Bacillota</taxon>
        <taxon>Clostridia</taxon>
        <taxon>Christensenellales</taxon>
        <taxon>Christensenellaceae</taxon>
        <taxon>Luoshenia</taxon>
    </lineage>
</organism>
<keyword evidence="8" id="KW-0460">Magnesium</keyword>
<dbReference type="GO" id="GO:0004326">
    <property type="term" value="F:tetrahydrofolylpolyglutamate synthase activity"/>
    <property type="evidence" value="ECO:0007669"/>
    <property type="project" value="UniProtKB-EC"/>
</dbReference>
<dbReference type="Gene3D" id="3.40.1190.10">
    <property type="entry name" value="Mur-like, catalytic domain"/>
    <property type="match status" value="1"/>
</dbReference>
<protein>
    <recommendedName>
        <fullName evidence="3">tetrahydrofolate synthase</fullName>
        <ecNumber evidence="3">6.3.2.17</ecNumber>
    </recommendedName>
    <alternativeName>
        <fullName evidence="9">Tetrahydrofolylpolyglutamate synthase</fullName>
    </alternativeName>
</protein>
<accession>A0A926HN88</accession>
<dbReference type="PANTHER" id="PTHR11136:SF0">
    <property type="entry name" value="DIHYDROFOLATE SYNTHETASE-RELATED"/>
    <property type="match status" value="1"/>
</dbReference>
<keyword evidence="4 11" id="KW-0436">Ligase</keyword>
<feature type="domain" description="Mur ligase central" evidence="13">
    <location>
        <begin position="45"/>
        <end position="271"/>
    </location>
</feature>
<comment type="caution">
    <text evidence="14">The sequence shown here is derived from an EMBL/GenBank/DDBJ whole genome shotgun (WGS) entry which is preliminary data.</text>
</comment>
<dbReference type="Proteomes" id="UP000654279">
    <property type="component" value="Unassembled WGS sequence"/>
</dbReference>
<dbReference type="FunFam" id="3.40.1190.10:FF:000011">
    <property type="entry name" value="Folylpolyglutamate synthase/dihydrofolate synthase"/>
    <property type="match status" value="1"/>
</dbReference>
<evidence type="ECO:0000259" key="12">
    <source>
        <dbReference type="Pfam" id="PF02875"/>
    </source>
</evidence>
<evidence type="ECO:0000256" key="3">
    <source>
        <dbReference type="ARBA" id="ARBA00013025"/>
    </source>
</evidence>
<dbReference type="GO" id="GO:0005524">
    <property type="term" value="F:ATP binding"/>
    <property type="evidence" value="ECO:0007669"/>
    <property type="project" value="UniProtKB-KW"/>
</dbReference>
<dbReference type="NCBIfam" id="TIGR01499">
    <property type="entry name" value="folC"/>
    <property type="match status" value="1"/>
</dbReference>
<feature type="domain" description="Mur ligase C-terminal" evidence="12">
    <location>
        <begin position="298"/>
        <end position="418"/>
    </location>
</feature>
<dbReference type="GO" id="GO:0005737">
    <property type="term" value="C:cytoplasm"/>
    <property type="evidence" value="ECO:0007669"/>
    <property type="project" value="TreeGrafter"/>
</dbReference>
<dbReference type="PIRSF" id="PIRSF001563">
    <property type="entry name" value="Folylpolyglu_synth"/>
    <property type="match status" value="1"/>
</dbReference>
<comment type="similarity">
    <text evidence="2 11">Belongs to the folylpolyglutamate synthase family.</text>
</comment>
<dbReference type="GO" id="GO:0046872">
    <property type="term" value="F:metal ion binding"/>
    <property type="evidence" value="ECO:0007669"/>
    <property type="project" value="UniProtKB-KW"/>
</dbReference>
<evidence type="ECO:0000313" key="15">
    <source>
        <dbReference type="Proteomes" id="UP000654279"/>
    </source>
</evidence>
<evidence type="ECO:0000256" key="8">
    <source>
        <dbReference type="ARBA" id="ARBA00022842"/>
    </source>
</evidence>
<dbReference type="SUPFAM" id="SSF53623">
    <property type="entry name" value="MurD-like peptide ligases, catalytic domain"/>
    <property type="match status" value="1"/>
</dbReference>
<evidence type="ECO:0000256" key="9">
    <source>
        <dbReference type="ARBA" id="ARBA00030592"/>
    </source>
</evidence>
<dbReference type="Pfam" id="PF02875">
    <property type="entry name" value="Mur_ligase_C"/>
    <property type="match status" value="1"/>
</dbReference>
<reference evidence="14" key="1">
    <citation type="submission" date="2020-08" db="EMBL/GenBank/DDBJ databases">
        <title>Genome public.</title>
        <authorList>
            <person name="Liu C."/>
            <person name="Sun Q."/>
        </authorList>
    </citation>
    <scope>NUCLEOTIDE SEQUENCE</scope>
    <source>
        <strain evidence="14">NSJ-44</strain>
    </source>
</reference>
<evidence type="ECO:0000256" key="6">
    <source>
        <dbReference type="ARBA" id="ARBA00022741"/>
    </source>
</evidence>
<keyword evidence="5" id="KW-0479">Metal-binding</keyword>
<dbReference type="InterPro" id="IPR001645">
    <property type="entry name" value="Folylpolyglutamate_synth"/>
</dbReference>
<proteinExistence type="inferred from homology"/>
<dbReference type="PROSITE" id="PS01012">
    <property type="entry name" value="FOLYLPOLYGLU_SYNT_2"/>
    <property type="match status" value="1"/>
</dbReference>
<dbReference type="PROSITE" id="PS01011">
    <property type="entry name" value="FOLYLPOLYGLU_SYNT_1"/>
    <property type="match status" value="1"/>
</dbReference>
<dbReference type="SUPFAM" id="SSF53244">
    <property type="entry name" value="MurD-like peptide ligases, peptide-binding domain"/>
    <property type="match status" value="1"/>
</dbReference>
<keyword evidence="6 11" id="KW-0547">Nucleotide-binding</keyword>
<dbReference type="GO" id="GO:0008841">
    <property type="term" value="F:dihydrofolate synthase activity"/>
    <property type="evidence" value="ECO:0007669"/>
    <property type="project" value="TreeGrafter"/>
</dbReference>
<dbReference type="InterPro" id="IPR013221">
    <property type="entry name" value="Mur_ligase_cen"/>
</dbReference>
<evidence type="ECO:0000256" key="1">
    <source>
        <dbReference type="ARBA" id="ARBA00001946"/>
    </source>
</evidence>
<dbReference type="EMBL" id="JACRSO010000005">
    <property type="protein sequence ID" value="MBC8529938.1"/>
    <property type="molecule type" value="Genomic_DNA"/>
</dbReference>
<comment type="catalytic activity">
    <reaction evidence="10">
        <text>(6S)-5,6,7,8-tetrahydrofolyl-(gamma-L-Glu)(n) + L-glutamate + ATP = (6S)-5,6,7,8-tetrahydrofolyl-(gamma-L-Glu)(n+1) + ADP + phosphate + H(+)</text>
        <dbReference type="Rhea" id="RHEA:10580"/>
        <dbReference type="Rhea" id="RHEA-COMP:14738"/>
        <dbReference type="Rhea" id="RHEA-COMP:14740"/>
        <dbReference type="ChEBI" id="CHEBI:15378"/>
        <dbReference type="ChEBI" id="CHEBI:29985"/>
        <dbReference type="ChEBI" id="CHEBI:30616"/>
        <dbReference type="ChEBI" id="CHEBI:43474"/>
        <dbReference type="ChEBI" id="CHEBI:141005"/>
        <dbReference type="ChEBI" id="CHEBI:456216"/>
        <dbReference type="EC" id="6.3.2.17"/>
    </reaction>
</comment>
<evidence type="ECO:0000259" key="13">
    <source>
        <dbReference type="Pfam" id="PF08245"/>
    </source>
</evidence>
<evidence type="ECO:0000256" key="11">
    <source>
        <dbReference type="PIRNR" id="PIRNR001563"/>
    </source>
</evidence>
<evidence type="ECO:0000256" key="4">
    <source>
        <dbReference type="ARBA" id="ARBA00022598"/>
    </source>
</evidence>
<evidence type="ECO:0000256" key="2">
    <source>
        <dbReference type="ARBA" id="ARBA00008276"/>
    </source>
</evidence>
<dbReference type="InterPro" id="IPR004101">
    <property type="entry name" value="Mur_ligase_C"/>
</dbReference>